<dbReference type="GO" id="GO:0043139">
    <property type="term" value="F:5'-3' DNA helicase activity"/>
    <property type="evidence" value="ECO:0007669"/>
    <property type="project" value="TreeGrafter"/>
</dbReference>
<accession>A0A2N7S2K3</accession>
<evidence type="ECO:0000313" key="10">
    <source>
        <dbReference type="EMBL" id="PMQ20391.1"/>
    </source>
</evidence>
<dbReference type="InterPro" id="IPR041679">
    <property type="entry name" value="DNA2/NAM7-like_C"/>
</dbReference>
<keyword evidence="4" id="KW-0347">Helicase</keyword>
<feature type="domain" description="Restriction endonuclease type II-like" evidence="9">
    <location>
        <begin position="1213"/>
        <end position="1303"/>
    </location>
</feature>
<dbReference type="InterPro" id="IPR027417">
    <property type="entry name" value="P-loop_NTPase"/>
</dbReference>
<dbReference type="Gene3D" id="3.40.960.10">
    <property type="entry name" value="VSR Endonuclease"/>
    <property type="match status" value="1"/>
</dbReference>
<dbReference type="CDD" id="cd18808">
    <property type="entry name" value="SF1_C_Upf1"/>
    <property type="match status" value="1"/>
</dbReference>
<evidence type="ECO:0000256" key="1">
    <source>
        <dbReference type="ARBA" id="ARBA00007913"/>
    </source>
</evidence>
<dbReference type="SUPFAM" id="SSF52540">
    <property type="entry name" value="P-loop containing nucleoside triphosphate hydrolases"/>
    <property type="match status" value="1"/>
</dbReference>
<evidence type="ECO:0000256" key="3">
    <source>
        <dbReference type="ARBA" id="ARBA00022801"/>
    </source>
</evidence>
<evidence type="ECO:0000259" key="7">
    <source>
        <dbReference type="Pfam" id="PF13086"/>
    </source>
</evidence>
<dbReference type="PANTHER" id="PTHR43788">
    <property type="entry name" value="DNA2/NAM7 HELICASE FAMILY MEMBER"/>
    <property type="match status" value="1"/>
</dbReference>
<dbReference type="InterPro" id="IPR050534">
    <property type="entry name" value="Coronavir_polyprotein_1ab"/>
</dbReference>
<gene>
    <name evidence="10" type="ORF">CIK84_01875</name>
</gene>
<dbReference type="GO" id="GO:0005524">
    <property type="term" value="F:ATP binding"/>
    <property type="evidence" value="ECO:0007669"/>
    <property type="project" value="UniProtKB-KW"/>
</dbReference>
<reference evidence="10 11" key="1">
    <citation type="journal article" date="2017" name="Elife">
        <title>Extensive horizontal gene transfer in cheese-associated bacteria.</title>
        <authorList>
            <person name="Bonham K.S."/>
            <person name="Wolfe B.E."/>
            <person name="Dutton R.J."/>
        </authorList>
    </citation>
    <scope>NUCLEOTIDE SEQUENCE [LARGE SCALE GENOMIC DNA]</scope>
    <source>
        <strain evidence="10 11">JB182</strain>
    </source>
</reference>
<dbReference type="Pfam" id="PF18741">
    <property type="entry name" value="MTES_1575"/>
    <property type="match status" value="1"/>
</dbReference>
<dbReference type="PANTHER" id="PTHR43788:SF8">
    <property type="entry name" value="DNA-BINDING PROTEIN SMUBP-2"/>
    <property type="match status" value="1"/>
</dbReference>
<dbReference type="Proteomes" id="UP000235739">
    <property type="component" value="Unassembled WGS sequence"/>
</dbReference>
<feature type="domain" description="DNA2/NAM7 helicase-like C-terminal" evidence="8">
    <location>
        <begin position="990"/>
        <end position="1158"/>
    </location>
</feature>
<dbReference type="Gene3D" id="3.40.50.300">
    <property type="entry name" value="P-loop containing nucleotide triphosphate hydrolases"/>
    <property type="match status" value="3"/>
</dbReference>
<dbReference type="GO" id="GO:0016787">
    <property type="term" value="F:hydrolase activity"/>
    <property type="evidence" value="ECO:0007669"/>
    <property type="project" value="UniProtKB-KW"/>
</dbReference>
<organism evidence="10 11">
    <name type="scientific">Glutamicibacter arilaitensis</name>
    <dbReference type="NCBI Taxonomy" id="256701"/>
    <lineage>
        <taxon>Bacteria</taxon>
        <taxon>Bacillati</taxon>
        <taxon>Actinomycetota</taxon>
        <taxon>Actinomycetes</taxon>
        <taxon>Micrococcales</taxon>
        <taxon>Micrococcaceae</taxon>
        <taxon>Glutamicibacter</taxon>
    </lineage>
</organism>
<feature type="domain" description="DNA2/NAM7 helicase helicase" evidence="7">
    <location>
        <begin position="203"/>
        <end position="342"/>
    </location>
</feature>
<comment type="caution">
    <text evidence="10">The sequence shown here is derived from an EMBL/GenBank/DDBJ whole genome shotgun (WGS) entry which is preliminary data.</text>
</comment>
<proteinExistence type="inferred from homology"/>
<evidence type="ECO:0000256" key="6">
    <source>
        <dbReference type="SAM" id="Coils"/>
    </source>
</evidence>
<keyword evidence="6" id="KW-0175">Coiled coil</keyword>
<keyword evidence="2" id="KW-0547">Nucleotide-binding</keyword>
<dbReference type="InterPro" id="IPR047187">
    <property type="entry name" value="SF1_C_Upf1"/>
</dbReference>
<dbReference type="Pfam" id="PF13087">
    <property type="entry name" value="AAA_12"/>
    <property type="match status" value="1"/>
</dbReference>
<sequence>MNQVASHGETFELVLGVGALAWQPLGHQAALRHVLTFAVQIEFDDESGLLIGRRSDEGSPVKVELDMLDPSLITAHVNNLRSEAKNYDGHPLHQDNLYYELARFANGLDAHGSYSDAEFAPEITNDPRIAFAPALIVRKRSQRGLIDMFEKIQQQIELADEVPAGLLPMIDPNYEVVAKEDNSSGGMIQIGADSEELFLPMPVNERQLKVIQQVNSKAQVVVQGPPGTGKTHTAAALLSHLLAQGKRVLVTAQTDRALHEVRGKLPDSIRPLSVAVVGNSQAEMSDLRVAVETINNHADEYDASRSARDIAEHSTSIDRLRRERAETFTKLRQSRESETTHHVVGSYSGTLATIVRKLQNEEADYGWIESLATVGAGSTPPLNTSEALRWLDLLNDWELNSDGEESLSRYPAVNALSSPAEISAMIDGEAHARSVAQGHEAIRQHEIYVDIQALELTTRNALHERTSNLVKRMNDLESRTDGWVSDALSDIRAGRGGKWLARYEQVSELTIAAAPFVDALGLATTVEFDSAQLPLLQDLANAIKGYMEQGGDIKKNLDGTPKIGMFTNKVVRQSQIFFDQVRVDGRSATELGSVDKFLSYARGTNLLDAAERLWPDNIQIPNDDTLNERLQWHRDELGQLAKVLELGEALAEAERWVSSHGVRVPNWADIANVQSYSELVDAAMSADALESQRSPLEQLSEVLGEQQRWENSSPVVSSLMQAVNDRDRNAYEIAYLRVVHLHKVKERNIERRHLDEKLTDRTKSLVEAVRADPTAPSWVTRLGSLSAAWDWASTRSWIRSVESADVNRLQNRLNSLEDLLRREIEGLAATRAWSHAVNDKRMSGAARAHLQQYAQLVRRLGKGTGKYAVKQREEIRKALDHCRPSVPVWIMPLYRIADQFQVEPNMFDVVLVDEASQAGLEASFLQYLAPKIVVIGDDRQVSPSAVGIDQQQLRDLANQYLPNNPFKSSWQDPKRSYFDEATMRFGGKITLIEHRRCVPEIIGFSNKIAYEPDGIRLLPVRQRTAGSLPPVKAVHVRDGYETGKTNRPEAIAIVEQIVACIKDPAYDGKSMGVISLIGKEQAKLTTGLIMERLAPEEWQERDLRCGDAADFQGSERDVIFLSMVKTADGERRVGSLTADTYIQRYNVAASRARDQMWLFHSLLLSDLGNPQDMRHALLDYVTSVERRQDQTDERVLTEQVSENDRVVPFDSLFEQRVFNRIYSRGYSVIPQYPSEGYKIDLVVIGANGNLAIECDGDAWHGPEQYYADMARQRDLERCGWSFYRIRESVFYMDKEAALAELWPLLEELNKVQEPAPTNPVDAQLDDSEIAGADLPSSEESSMIALREELTPVHAERNSVEAVATMTQDEFGLERVSRGRHAVMPEPAGSELADMQEDVHPDSIAVDAEVDDGLFDSADFGNGANEGLSFGAKTGYIFGDVHNDPIHEEPDSAETTTGIGNKAGYIFGEIDDERASVESESSETATARFVKADNSEITTYEHFRGEMLPALEATRQQIIDSLVEILFVEGPVVGGRLETVYSKSSGQKLGRHIVGAIENALRKAVRDGVIIEDKPLNEKFIKSRTYRLPEQSMFRKRTAGERDIDEVPVIELAALLRAQMVDHDVEVPGQDVYRAVLADLGFRRLTSNAEKRLDAAYRFLDIG</sequence>
<comment type="similarity">
    <text evidence="1">Belongs to the DNA2/NAM7 helicase family.</text>
</comment>
<evidence type="ECO:0000256" key="5">
    <source>
        <dbReference type="ARBA" id="ARBA00022840"/>
    </source>
</evidence>
<dbReference type="InterPro" id="IPR011335">
    <property type="entry name" value="Restrct_endonuc-II-like"/>
</dbReference>
<feature type="coiled-coil region" evidence="6">
    <location>
        <begin position="799"/>
        <end position="826"/>
    </location>
</feature>
<keyword evidence="3" id="KW-0378">Hydrolase</keyword>
<dbReference type="InterPro" id="IPR049468">
    <property type="entry name" value="Restrct_endonuc-II-like_dom"/>
</dbReference>
<evidence type="ECO:0000313" key="11">
    <source>
        <dbReference type="Proteomes" id="UP000235739"/>
    </source>
</evidence>
<dbReference type="EMBL" id="PNQX01000001">
    <property type="protein sequence ID" value="PMQ20391.1"/>
    <property type="molecule type" value="Genomic_DNA"/>
</dbReference>
<dbReference type="SUPFAM" id="SSF52980">
    <property type="entry name" value="Restriction endonuclease-like"/>
    <property type="match status" value="1"/>
</dbReference>
<evidence type="ECO:0000256" key="4">
    <source>
        <dbReference type="ARBA" id="ARBA00022806"/>
    </source>
</evidence>
<evidence type="ECO:0000259" key="8">
    <source>
        <dbReference type="Pfam" id="PF13087"/>
    </source>
</evidence>
<evidence type="ECO:0000256" key="2">
    <source>
        <dbReference type="ARBA" id="ARBA00022741"/>
    </source>
</evidence>
<keyword evidence="5 10" id="KW-0067">ATP-binding</keyword>
<dbReference type="Pfam" id="PF13086">
    <property type="entry name" value="AAA_11"/>
    <property type="match status" value="1"/>
</dbReference>
<protein>
    <submittedName>
        <fullName evidence="10">ATP-binding protein IstB</fullName>
    </submittedName>
</protein>
<name>A0A2N7S2K3_9MICC</name>
<evidence type="ECO:0000259" key="9">
    <source>
        <dbReference type="Pfam" id="PF18741"/>
    </source>
</evidence>
<dbReference type="InterPro" id="IPR041677">
    <property type="entry name" value="DNA2/NAM7_AAA_11"/>
</dbReference>